<dbReference type="PANTHER" id="PTHR12435">
    <property type="match status" value="1"/>
</dbReference>
<comment type="similarity">
    <text evidence="3">Belongs to the KTI12 family.</text>
</comment>
<dbReference type="Proteomes" id="UP001281761">
    <property type="component" value="Unassembled WGS sequence"/>
</dbReference>
<dbReference type="Gene3D" id="3.40.50.300">
    <property type="entry name" value="P-loop containing nucleotide triphosphate hydrolases"/>
    <property type="match status" value="1"/>
</dbReference>
<evidence type="ECO:0000256" key="2">
    <source>
        <dbReference type="ARBA" id="ARBA00022840"/>
    </source>
</evidence>
<sequence>MPLLLICGPPASGKTTVANYLAEYFTSRNHHVIIVNEESLSLNKAESYQDNYGEMNLRSSLKTAVYQALSTPGTTKQAATPSSVTFSQKAKPTQPAASTSTICICDSLNYIRGVRYELFCIARQFLTTYALIYCNVPLLESYKWNDAEGRTLNNYPPSLFLDLTSRLEVPNQDNHWERPLFEIRCANPEVYDEFFLLGGKNTDSEGNTLKENLSLLLQNPVDEHSPFVKEEDDIDDIEGEDVGVWSEGLKQVQKLERQRNEYLEKRRSHLVADNDEDQEEWDEDQAKLYATESDVEIEERMKNVIPFSLIENALFHTIGLTPPQSTLRQTSAPSSTLYQYGLITQSIVTSIIDAQRVCIAGDSIQLPHCTQRFILPRHFTLNELRRLRQRFLTITQHTHSQTNIPEQQALIGDVFAEFILREFRSD</sequence>
<name>A0ABQ9Y696_9EUKA</name>
<gene>
    <name evidence="4" type="ORF">BLNAU_5796</name>
</gene>
<evidence type="ECO:0000256" key="1">
    <source>
        <dbReference type="ARBA" id="ARBA00022741"/>
    </source>
</evidence>
<reference evidence="4 5" key="1">
    <citation type="journal article" date="2022" name="bioRxiv">
        <title>Genomics of Preaxostyla Flagellates Illuminates Evolutionary Transitions and the Path Towards Mitochondrial Loss.</title>
        <authorList>
            <person name="Novak L.V.F."/>
            <person name="Treitli S.C."/>
            <person name="Pyrih J."/>
            <person name="Halakuc P."/>
            <person name="Pipaliya S.V."/>
            <person name="Vacek V."/>
            <person name="Brzon O."/>
            <person name="Soukal P."/>
            <person name="Eme L."/>
            <person name="Dacks J.B."/>
            <person name="Karnkowska A."/>
            <person name="Elias M."/>
            <person name="Hampl V."/>
        </authorList>
    </citation>
    <scope>NUCLEOTIDE SEQUENCE [LARGE SCALE GENOMIC DNA]</scope>
    <source>
        <strain evidence="4">NAU3</strain>
        <tissue evidence="4">Gut</tissue>
    </source>
</reference>
<accession>A0ABQ9Y696</accession>
<proteinExistence type="inferred from homology"/>
<keyword evidence="1" id="KW-0547">Nucleotide-binding</keyword>
<protein>
    <submittedName>
        <fullName evidence="4">Uncharacterized protein</fullName>
    </submittedName>
</protein>
<evidence type="ECO:0000313" key="4">
    <source>
        <dbReference type="EMBL" id="KAK2959238.1"/>
    </source>
</evidence>
<organism evidence="4 5">
    <name type="scientific">Blattamonas nauphoetae</name>
    <dbReference type="NCBI Taxonomy" id="2049346"/>
    <lineage>
        <taxon>Eukaryota</taxon>
        <taxon>Metamonada</taxon>
        <taxon>Preaxostyla</taxon>
        <taxon>Oxymonadida</taxon>
        <taxon>Blattamonas</taxon>
    </lineage>
</organism>
<comment type="caution">
    <text evidence="4">The sequence shown here is derived from an EMBL/GenBank/DDBJ whole genome shotgun (WGS) entry which is preliminary data.</text>
</comment>
<dbReference type="Pfam" id="PF08433">
    <property type="entry name" value="KTI12"/>
    <property type="match status" value="3"/>
</dbReference>
<evidence type="ECO:0000256" key="3">
    <source>
        <dbReference type="ARBA" id="ARBA00025768"/>
    </source>
</evidence>
<dbReference type="EMBL" id="JARBJD010000031">
    <property type="protein sequence ID" value="KAK2959238.1"/>
    <property type="molecule type" value="Genomic_DNA"/>
</dbReference>
<evidence type="ECO:0000313" key="5">
    <source>
        <dbReference type="Proteomes" id="UP001281761"/>
    </source>
</evidence>
<keyword evidence="5" id="KW-1185">Reference proteome</keyword>
<dbReference type="InterPro" id="IPR013641">
    <property type="entry name" value="KTI12/PSTK"/>
</dbReference>
<dbReference type="SUPFAM" id="SSF52540">
    <property type="entry name" value="P-loop containing nucleoside triphosphate hydrolases"/>
    <property type="match status" value="1"/>
</dbReference>
<dbReference type="InterPro" id="IPR027417">
    <property type="entry name" value="P-loop_NTPase"/>
</dbReference>
<keyword evidence="2" id="KW-0067">ATP-binding</keyword>